<organism evidence="2 3">
    <name type="scientific">Nephila pilipes</name>
    <name type="common">Giant wood spider</name>
    <name type="synonym">Nephila maculata</name>
    <dbReference type="NCBI Taxonomy" id="299642"/>
    <lineage>
        <taxon>Eukaryota</taxon>
        <taxon>Metazoa</taxon>
        <taxon>Ecdysozoa</taxon>
        <taxon>Arthropoda</taxon>
        <taxon>Chelicerata</taxon>
        <taxon>Arachnida</taxon>
        <taxon>Araneae</taxon>
        <taxon>Araneomorphae</taxon>
        <taxon>Entelegynae</taxon>
        <taxon>Araneoidea</taxon>
        <taxon>Nephilidae</taxon>
        <taxon>Nephila</taxon>
    </lineage>
</organism>
<evidence type="ECO:0000313" key="2">
    <source>
        <dbReference type="EMBL" id="GFT91167.1"/>
    </source>
</evidence>
<dbReference type="Proteomes" id="UP000887013">
    <property type="component" value="Unassembled WGS sequence"/>
</dbReference>
<feature type="compositionally biased region" description="Polar residues" evidence="1">
    <location>
        <begin position="91"/>
        <end position="103"/>
    </location>
</feature>
<comment type="caution">
    <text evidence="2">The sequence shown here is derived from an EMBL/GenBank/DDBJ whole genome shotgun (WGS) entry which is preliminary data.</text>
</comment>
<accession>A0A8X6U866</accession>
<gene>
    <name evidence="2" type="ORF">NPIL_517071</name>
</gene>
<keyword evidence="3" id="KW-1185">Reference proteome</keyword>
<name>A0A8X6U866_NEPPI</name>
<proteinExistence type="predicted"/>
<evidence type="ECO:0000256" key="1">
    <source>
        <dbReference type="SAM" id="MobiDB-lite"/>
    </source>
</evidence>
<dbReference type="AlphaFoldDB" id="A0A8X6U866"/>
<sequence>MITKLNNLKETNDPADIAAYLIVLEKLQKFNYLKTEYFESVMDEEIDEIEISLAEMDSDKQDLEVKFAALLHNYKIKNSNSNDGKKHTESSETPTEEANSSQGVRHVLRRKKEKKVLATTVVYISDRSDHFQKGCTIIDSGNMCCFITSNFADLLGLKKLEVEIPISVVGGRVQIISPSINRVSFRWKMLVSRHKKRKRKLKYPLLELDAVLHAFRKSLVTNMATSRGLEVSS</sequence>
<evidence type="ECO:0000313" key="3">
    <source>
        <dbReference type="Proteomes" id="UP000887013"/>
    </source>
</evidence>
<reference evidence="2" key="1">
    <citation type="submission" date="2020-08" db="EMBL/GenBank/DDBJ databases">
        <title>Multicomponent nature underlies the extraordinary mechanical properties of spider dragline silk.</title>
        <authorList>
            <person name="Kono N."/>
            <person name="Nakamura H."/>
            <person name="Mori M."/>
            <person name="Yoshida Y."/>
            <person name="Ohtoshi R."/>
            <person name="Malay A.D."/>
            <person name="Moran D.A.P."/>
            <person name="Tomita M."/>
            <person name="Numata K."/>
            <person name="Arakawa K."/>
        </authorList>
    </citation>
    <scope>NUCLEOTIDE SEQUENCE</scope>
</reference>
<protein>
    <submittedName>
        <fullName evidence="2">Uncharacterized protein</fullName>
    </submittedName>
</protein>
<dbReference type="EMBL" id="BMAW01025152">
    <property type="protein sequence ID" value="GFT91167.1"/>
    <property type="molecule type" value="Genomic_DNA"/>
</dbReference>
<feature type="region of interest" description="Disordered" evidence="1">
    <location>
        <begin position="79"/>
        <end position="106"/>
    </location>
</feature>